<dbReference type="Gene3D" id="2.60.40.1120">
    <property type="entry name" value="Carboxypeptidase-like, regulatory domain"/>
    <property type="match status" value="1"/>
</dbReference>
<dbReference type="Gene3D" id="2.170.130.10">
    <property type="entry name" value="TonB-dependent receptor, plug domain"/>
    <property type="match status" value="1"/>
</dbReference>
<accession>A0A1K1QCX5</accession>
<dbReference type="Proteomes" id="UP000182248">
    <property type="component" value="Unassembled WGS sequence"/>
</dbReference>
<keyword evidence="6 8" id="KW-0472">Membrane</keyword>
<keyword evidence="10" id="KW-0732">Signal</keyword>
<keyword evidence="3 8" id="KW-1134">Transmembrane beta strand</keyword>
<dbReference type="STRING" id="1150368.SAMN02927921_02479"/>
<evidence type="ECO:0000259" key="11">
    <source>
        <dbReference type="PROSITE" id="PS51272"/>
    </source>
</evidence>
<proteinExistence type="inferred from homology"/>
<evidence type="ECO:0000256" key="9">
    <source>
        <dbReference type="RuleBase" id="RU003357"/>
    </source>
</evidence>
<evidence type="ECO:0000256" key="3">
    <source>
        <dbReference type="ARBA" id="ARBA00022452"/>
    </source>
</evidence>
<feature type="domain" description="SLH" evidence="11">
    <location>
        <begin position="109"/>
        <end position="193"/>
    </location>
</feature>
<dbReference type="SUPFAM" id="SSF49464">
    <property type="entry name" value="Carboxypeptidase regulatory domain-like"/>
    <property type="match status" value="1"/>
</dbReference>
<dbReference type="PROSITE" id="PS52016">
    <property type="entry name" value="TONB_DEPENDENT_REC_3"/>
    <property type="match status" value="1"/>
</dbReference>
<evidence type="ECO:0000256" key="6">
    <source>
        <dbReference type="ARBA" id="ARBA00023136"/>
    </source>
</evidence>
<evidence type="ECO:0000256" key="2">
    <source>
        <dbReference type="ARBA" id="ARBA00022448"/>
    </source>
</evidence>
<dbReference type="OrthoDB" id="9768177at2"/>
<evidence type="ECO:0000256" key="7">
    <source>
        <dbReference type="ARBA" id="ARBA00023237"/>
    </source>
</evidence>
<sequence>MKLLTLKQCIQLTFHTFCFLIIGTLLNPVLAADAAGQKLESYKIDLSARNATVVEVLKDIEAQTDFKFVYDRKIERLGKTLDMHYSHESLRAVLEVIARDANLAFRRINNTISIDVNRNRVAKEKVVEIVYLNITGTITDENGVPLAGASVVEKGTSNGTSTDFDGNFSINVAEQAVLIVSYLGYKPQEIVVSGRTEIHIQMLPDAAQLDDVVVVGYGTQKKTDVTGSIASVKEGDFNKGIVTNPGQLLQGKVAGVNVATVSGEPGASQDVIIRGIGSLRSGTTPLYVVDGFALDNTSTGVATNPLNFINPHDIEKIDVLKDASAAAIYGARAANGVIVITTKKGKQGRTEMNLSVSTALSKLARKIDVFGADEFRRQVTAVGGNLRDGGASTDWQDTFTRTAVSKNINFSMGGGTEKFSYFGSAGVNDQEGILRNSNLRTYSGRVNLSQKAFDDRFKVEMNLSGTRTENQRPLTTTIISDMLRSNPTYPAYTDGEPTPVINGDQFNALVREKLYDDFANNNRILANISPSLEIVKGLTYKLNLGVDYSNTEREQQNKPYTAREDEIGTLDISYTSNTNTLVENYLTYKLTHEQHDMTFLAGHTYQETLYRARGWYYRNFPDNGIEPRYQIEAAGNPVSQWSDAIKNELQSFFGRVNYSYADTYLLTLTMRADGSSKFGKNNKYGYFPSVAAGWNISKENFMIDSPVSNLKLRASWGRTGNQEIPSKITQASYTDSRADNDTYPLSDNITSLDDYPYGTVYTRLANPDIQWEVSTQTNIGLDFGLFNNRLTGTVDYFNKISENVLLEVVPSDPIQPTNTFWTNIPDMEIRNKGLEVALEYRSNGNTPDFSYTIGGNAAFTRNKVANSPYQVLTTGAAQGAGQTGATINGYLNGQPIGTFYMKEFLGIDGEGFSEFRDVNGDGEILDNDRMVVGKALPDVTYAFYLNFFYKKFDLNLNFNGAAGNQIYNHTAMSNFTKGNLALSFNTTDKAIAYENEGINNTNEVSTRYLENGDYLRLNNATLGYNLDPQVLGLGDHVRNIRLSLTGQNLFVLTNYSGFDPEVNTGNSSGGIQTFGIDRYTYPKARTFLLGLNVSF</sequence>
<comment type="similarity">
    <text evidence="8 9">Belongs to the TonB-dependent receptor family.</text>
</comment>
<dbReference type="PROSITE" id="PS51272">
    <property type="entry name" value="SLH"/>
    <property type="match status" value="1"/>
</dbReference>
<dbReference type="InterPro" id="IPR001119">
    <property type="entry name" value="SLH_dom"/>
</dbReference>
<name>A0A1K1QCX5_9FLAO</name>
<keyword evidence="4 8" id="KW-0812">Transmembrane</keyword>
<dbReference type="InterPro" id="IPR023997">
    <property type="entry name" value="TonB-dep_OMP_SusC/RagA_CS"/>
</dbReference>
<keyword evidence="2 8" id="KW-0813">Transport</keyword>
<protein>
    <submittedName>
        <fullName evidence="12">Iron complex outermembrane recepter protein</fullName>
    </submittedName>
</protein>
<evidence type="ECO:0000313" key="13">
    <source>
        <dbReference type="Proteomes" id="UP000182248"/>
    </source>
</evidence>
<dbReference type="InterPro" id="IPR039426">
    <property type="entry name" value="TonB-dep_rcpt-like"/>
</dbReference>
<gene>
    <name evidence="12" type="ORF">SAMN02927921_02479</name>
</gene>
<dbReference type="FunFam" id="2.60.40.1120:FF:000003">
    <property type="entry name" value="Outer membrane protein Omp121"/>
    <property type="match status" value="1"/>
</dbReference>
<feature type="chain" id="PRO_5012837467" evidence="10">
    <location>
        <begin position="32"/>
        <end position="1095"/>
    </location>
</feature>
<organism evidence="12 13">
    <name type="scientific">Sinomicrobium oceani</name>
    <dbReference type="NCBI Taxonomy" id="1150368"/>
    <lineage>
        <taxon>Bacteria</taxon>
        <taxon>Pseudomonadati</taxon>
        <taxon>Bacteroidota</taxon>
        <taxon>Flavobacteriia</taxon>
        <taxon>Flavobacteriales</taxon>
        <taxon>Flavobacteriaceae</taxon>
        <taxon>Sinomicrobium</taxon>
    </lineage>
</organism>
<keyword evidence="5 9" id="KW-0798">TonB box</keyword>
<dbReference type="Gene3D" id="2.40.170.20">
    <property type="entry name" value="TonB-dependent receptor, beta-barrel domain"/>
    <property type="match status" value="1"/>
</dbReference>
<feature type="signal peptide" evidence="10">
    <location>
        <begin position="1"/>
        <end position="31"/>
    </location>
</feature>
<dbReference type="Pfam" id="PF07715">
    <property type="entry name" value="Plug"/>
    <property type="match status" value="1"/>
</dbReference>
<dbReference type="InterPro" id="IPR000531">
    <property type="entry name" value="Beta-barrel_TonB"/>
</dbReference>
<dbReference type="NCBIfam" id="TIGR04057">
    <property type="entry name" value="SusC_RagA_signa"/>
    <property type="match status" value="1"/>
</dbReference>
<dbReference type="InterPro" id="IPR012910">
    <property type="entry name" value="Plug_dom"/>
</dbReference>
<evidence type="ECO:0000256" key="8">
    <source>
        <dbReference type="PROSITE-ProRule" id="PRU01360"/>
    </source>
</evidence>
<dbReference type="NCBIfam" id="TIGR04056">
    <property type="entry name" value="OMP_RagA_SusC"/>
    <property type="match status" value="1"/>
</dbReference>
<evidence type="ECO:0000256" key="10">
    <source>
        <dbReference type="SAM" id="SignalP"/>
    </source>
</evidence>
<evidence type="ECO:0000256" key="4">
    <source>
        <dbReference type="ARBA" id="ARBA00022692"/>
    </source>
</evidence>
<dbReference type="InterPro" id="IPR008969">
    <property type="entry name" value="CarboxyPept-like_regulatory"/>
</dbReference>
<dbReference type="InterPro" id="IPR036942">
    <property type="entry name" value="Beta-barrel_TonB_sf"/>
</dbReference>
<dbReference type="Pfam" id="PF00593">
    <property type="entry name" value="TonB_dep_Rec_b-barrel"/>
    <property type="match status" value="1"/>
</dbReference>
<comment type="subcellular location">
    <subcellularLocation>
        <location evidence="1 8">Cell outer membrane</location>
        <topology evidence="1 8">Multi-pass membrane protein</topology>
    </subcellularLocation>
</comment>
<keyword evidence="13" id="KW-1185">Reference proteome</keyword>
<keyword evidence="7 8" id="KW-0998">Cell outer membrane</keyword>
<dbReference type="RefSeq" id="WP_072317687.1">
    <property type="nucleotide sequence ID" value="NZ_FPJE01000012.1"/>
</dbReference>
<evidence type="ECO:0000313" key="12">
    <source>
        <dbReference type="EMBL" id="SFW57786.1"/>
    </source>
</evidence>
<dbReference type="AlphaFoldDB" id="A0A1K1QCX5"/>
<dbReference type="EMBL" id="FPJE01000012">
    <property type="protein sequence ID" value="SFW57786.1"/>
    <property type="molecule type" value="Genomic_DNA"/>
</dbReference>
<dbReference type="SUPFAM" id="SSF56935">
    <property type="entry name" value="Porins"/>
    <property type="match status" value="1"/>
</dbReference>
<dbReference type="Pfam" id="PF13715">
    <property type="entry name" value="CarbopepD_reg_2"/>
    <property type="match status" value="1"/>
</dbReference>
<dbReference type="GO" id="GO:0009279">
    <property type="term" value="C:cell outer membrane"/>
    <property type="evidence" value="ECO:0007669"/>
    <property type="project" value="UniProtKB-SubCell"/>
</dbReference>
<evidence type="ECO:0000256" key="1">
    <source>
        <dbReference type="ARBA" id="ARBA00004571"/>
    </source>
</evidence>
<evidence type="ECO:0000256" key="5">
    <source>
        <dbReference type="ARBA" id="ARBA00023077"/>
    </source>
</evidence>
<dbReference type="InterPro" id="IPR023996">
    <property type="entry name" value="TonB-dep_OMP_SusC/RagA"/>
</dbReference>
<dbReference type="InterPro" id="IPR037066">
    <property type="entry name" value="Plug_dom_sf"/>
</dbReference>
<reference evidence="12 13" key="1">
    <citation type="submission" date="2016-11" db="EMBL/GenBank/DDBJ databases">
        <authorList>
            <person name="Jaros S."/>
            <person name="Januszkiewicz K."/>
            <person name="Wedrychowicz H."/>
        </authorList>
    </citation>
    <scope>NUCLEOTIDE SEQUENCE [LARGE SCALE GENOMIC DNA]</scope>
    <source>
        <strain evidence="12 13">CGMCC 1.12145</strain>
    </source>
</reference>